<dbReference type="InterPro" id="IPR036322">
    <property type="entry name" value="WD40_repeat_dom_sf"/>
</dbReference>
<gene>
    <name evidence="2" type="primary">SOF1_2</name>
    <name evidence="2" type="ORF">BGZ96_008322</name>
</gene>
<dbReference type="PROSITE" id="PS50082">
    <property type="entry name" value="WD_REPEATS_2"/>
    <property type="match status" value="2"/>
</dbReference>
<dbReference type="SUPFAM" id="SSF50978">
    <property type="entry name" value="WD40 repeat-like"/>
    <property type="match status" value="1"/>
</dbReference>
<dbReference type="Pfam" id="PF00400">
    <property type="entry name" value="WD40"/>
    <property type="match status" value="3"/>
</dbReference>
<sequence length="234" mass="25454">SRIAVADQNCRLELYDPQTGDILKGIRLGYHVKPRSLAFSPNGRQIAIGTENGSIQLWNHEAEEEPSVRLQGHNHWVLCMAYSSCGQWLASGSSGQTVRIWRRCQQQQLPEGAGGVESWSCETVVGSFFASVQRVSWNTYGPLEFVTRSWDKSVRIWRISVAGDIDDGGGKGGVTVNMIWGSNIGRLCVEGLRFEGATGLDPVYEKLLLQRGAIDASVGATAADEVAIAGDISE</sequence>
<dbReference type="Gene3D" id="2.130.10.10">
    <property type="entry name" value="YVTN repeat-like/Quinoprotein amine dehydrogenase"/>
    <property type="match status" value="1"/>
</dbReference>
<dbReference type="PANTHER" id="PTHR19879:SF9">
    <property type="entry name" value="TRANSCRIPTION INITIATION FACTOR TFIID SUBUNIT 5"/>
    <property type="match status" value="1"/>
</dbReference>
<evidence type="ECO:0000313" key="3">
    <source>
        <dbReference type="Proteomes" id="UP001194696"/>
    </source>
</evidence>
<reference evidence="2 3" key="1">
    <citation type="journal article" date="2020" name="Fungal Divers.">
        <title>Resolving the Mortierellaceae phylogeny through synthesis of multi-gene phylogenetics and phylogenomics.</title>
        <authorList>
            <person name="Vandepol N."/>
            <person name="Liber J."/>
            <person name="Desiro A."/>
            <person name="Na H."/>
            <person name="Kennedy M."/>
            <person name="Barry K."/>
            <person name="Grigoriev I.V."/>
            <person name="Miller A.N."/>
            <person name="O'Donnell K."/>
            <person name="Stajich J.E."/>
            <person name="Bonito G."/>
        </authorList>
    </citation>
    <scope>NUCLEOTIDE SEQUENCE [LARGE SCALE GENOMIC DNA]</scope>
    <source>
        <strain evidence="2 3">AD045</strain>
    </source>
</reference>
<dbReference type="SMART" id="SM00320">
    <property type="entry name" value="WD40"/>
    <property type="match status" value="3"/>
</dbReference>
<dbReference type="EMBL" id="JAAAIM010000459">
    <property type="protein sequence ID" value="KAG0287787.1"/>
    <property type="molecule type" value="Genomic_DNA"/>
</dbReference>
<accession>A0ABQ7JYJ9</accession>
<evidence type="ECO:0000313" key="2">
    <source>
        <dbReference type="EMBL" id="KAG0287787.1"/>
    </source>
</evidence>
<proteinExistence type="predicted"/>
<feature type="repeat" description="WD" evidence="1">
    <location>
        <begin position="36"/>
        <end position="68"/>
    </location>
</feature>
<organism evidence="2 3">
    <name type="scientific">Linnemannia gamsii</name>
    <dbReference type="NCBI Taxonomy" id="64522"/>
    <lineage>
        <taxon>Eukaryota</taxon>
        <taxon>Fungi</taxon>
        <taxon>Fungi incertae sedis</taxon>
        <taxon>Mucoromycota</taxon>
        <taxon>Mortierellomycotina</taxon>
        <taxon>Mortierellomycetes</taxon>
        <taxon>Mortierellales</taxon>
        <taxon>Mortierellaceae</taxon>
        <taxon>Linnemannia</taxon>
    </lineage>
</organism>
<name>A0ABQ7JYJ9_9FUNG</name>
<comment type="caution">
    <text evidence="2">The sequence shown here is derived from an EMBL/GenBank/DDBJ whole genome shotgun (WGS) entry which is preliminary data.</text>
</comment>
<evidence type="ECO:0000256" key="1">
    <source>
        <dbReference type="PROSITE-ProRule" id="PRU00221"/>
    </source>
</evidence>
<dbReference type="PROSITE" id="PS50294">
    <property type="entry name" value="WD_REPEATS_REGION"/>
    <property type="match status" value="1"/>
</dbReference>
<protein>
    <submittedName>
        <fullName evidence="2">rRNA-processing protein sof1</fullName>
    </submittedName>
</protein>
<feature type="non-terminal residue" evidence="2">
    <location>
        <position position="1"/>
    </location>
</feature>
<keyword evidence="3" id="KW-1185">Reference proteome</keyword>
<dbReference type="InterPro" id="IPR015943">
    <property type="entry name" value="WD40/YVTN_repeat-like_dom_sf"/>
</dbReference>
<dbReference type="PANTHER" id="PTHR19879">
    <property type="entry name" value="TRANSCRIPTION INITIATION FACTOR TFIID"/>
    <property type="match status" value="1"/>
</dbReference>
<keyword evidence="1" id="KW-0853">WD repeat</keyword>
<dbReference type="Proteomes" id="UP001194696">
    <property type="component" value="Unassembled WGS sequence"/>
</dbReference>
<dbReference type="InterPro" id="IPR001680">
    <property type="entry name" value="WD40_rpt"/>
</dbReference>
<feature type="repeat" description="WD" evidence="1">
    <location>
        <begin position="70"/>
        <end position="101"/>
    </location>
</feature>